<evidence type="ECO:0000256" key="1">
    <source>
        <dbReference type="SAM" id="MobiDB-lite"/>
    </source>
</evidence>
<dbReference type="SUPFAM" id="SSF50969">
    <property type="entry name" value="YVTN repeat-like/Quinoprotein amine dehydrogenase"/>
    <property type="match status" value="1"/>
</dbReference>
<dbReference type="Gene3D" id="2.130.10.10">
    <property type="entry name" value="YVTN repeat-like/Quinoprotein amine dehydrogenase"/>
    <property type="match status" value="1"/>
</dbReference>
<dbReference type="PROSITE" id="PS51257">
    <property type="entry name" value="PROKAR_LIPOPROTEIN"/>
    <property type="match status" value="1"/>
</dbReference>
<feature type="region of interest" description="Disordered" evidence="1">
    <location>
        <begin position="24"/>
        <end position="48"/>
    </location>
</feature>
<feature type="compositionally biased region" description="Low complexity" evidence="1">
    <location>
        <begin position="33"/>
        <end position="42"/>
    </location>
</feature>
<gene>
    <name evidence="3" type="ORF">E5986_04350</name>
</gene>
<evidence type="ECO:0000313" key="3">
    <source>
        <dbReference type="EMBL" id="THG37608.1"/>
    </source>
</evidence>
<dbReference type="EMBL" id="SSTJ01000004">
    <property type="protein sequence ID" value="THG37608.1"/>
    <property type="molecule type" value="Genomic_DNA"/>
</dbReference>
<accession>A0A4S4G444</accession>
<dbReference type="Proteomes" id="UP000308978">
    <property type="component" value="Unassembled WGS sequence"/>
</dbReference>
<feature type="chain" id="PRO_5039041985" evidence="2">
    <location>
        <begin position="24"/>
        <end position="390"/>
    </location>
</feature>
<evidence type="ECO:0000313" key="4">
    <source>
        <dbReference type="Proteomes" id="UP000308978"/>
    </source>
</evidence>
<dbReference type="RefSeq" id="WP_136433710.1">
    <property type="nucleotide sequence ID" value="NZ_SSTJ01000004.1"/>
</dbReference>
<sequence>MRKALCAAFALSLLVLGACSAPAPTDNSEKAAPETPAAPLPASDVMKDDDPAQTSGSFAFDSAPFQGKLTGCSYAQAGTLLVCADELYLYDTASGTVLAHCPAPAPMRDFGAAPFKDGIVLTVMGDAGAVAYIYDSELKLEETLELEELLSGDPVVDPGCVAASSDGNRLAIAGLSALYLYDRPAGQLTTLLDTAQGIGGSSCMATSLNGAAFTPDDDRVAFFGDGFSAESGDGEDSAPVWGTIGIDGSELELDWLESEGVEEMLRADGRLFFPPAISHVDGSLPWVDAASGAAHRLAFSASDEGGDGVYVSEQGKYVATAELGDVLTVRVYAVDSGELLATETIEVDDSRYVGRVPQVILLDDAQAAIVLLGCGIEEIDTAVATFSFGA</sequence>
<evidence type="ECO:0000256" key="2">
    <source>
        <dbReference type="SAM" id="SignalP"/>
    </source>
</evidence>
<dbReference type="InterPro" id="IPR015943">
    <property type="entry name" value="WD40/YVTN_repeat-like_dom_sf"/>
</dbReference>
<keyword evidence="2" id="KW-0732">Signal</keyword>
<organism evidence="3 4">
    <name type="scientific">Adlercreutzia caecimuris</name>
    <dbReference type="NCBI Taxonomy" id="671266"/>
    <lineage>
        <taxon>Bacteria</taxon>
        <taxon>Bacillati</taxon>
        <taxon>Actinomycetota</taxon>
        <taxon>Coriobacteriia</taxon>
        <taxon>Eggerthellales</taxon>
        <taxon>Eggerthellaceae</taxon>
        <taxon>Adlercreutzia</taxon>
    </lineage>
</organism>
<dbReference type="AlphaFoldDB" id="A0A4S4G444"/>
<comment type="caution">
    <text evidence="3">The sequence shown here is derived from an EMBL/GenBank/DDBJ whole genome shotgun (WGS) entry which is preliminary data.</text>
</comment>
<proteinExistence type="predicted"/>
<feature type="signal peptide" evidence="2">
    <location>
        <begin position="1"/>
        <end position="23"/>
    </location>
</feature>
<dbReference type="InterPro" id="IPR011044">
    <property type="entry name" value="Quino_amine_DH_bsu"/>
</dbReference>
<protein>
    <submittedName>
        <fullName evidence="3">Uncharacterized protein</fullName>
    </submittedName>
</protein>
<reference evidence="3 4" key="1">
    <citation type="submission" date="2019-04" db="EMBL/GenBank/DDBJ databases">
        <title>Microbes associate with the intestines of laboratory mice.</title>
        <authorList>
            <person name="Navarre W."/>
            <person name="Wong E."/>
            <person name="Huang K.C."/>
            <person name="Tropini C."/>
            <person name="Ng K."/>
            <person name="Yu B."/>
        </authorList>
    </citation>
    <scope>NUCLEOTIDE SEQUENCE [LARGE SCALE GENOMIC DNA]</scope>
    <source>
        <strain evidence="3 4">NM80_B27</strain>
    </source>
</reference>
<name>A0A4S4G444_9ACTN</name>